<dbReference type="STRING" id="743719.PaelaDRAFT_0724"/>
<dbReference type="InterPro" id="IPR029068">
    <property type="entry name" value="Glyas_Bleomycin-R_OHBP_Dase"/>
</dbReference>
<dbReference type="EMBL" id="AGIP01000001">
    <property type="protein sequence ID" value="EHB68598.1"/>
    <property type="molecule type" value="Genomic_DNA"/>
</dbReference>
<dbReference type="InterPro" id="IPR004360">
    <property type="entry name" value="Glyas_Fos-R_dOase_dom"/>
</dbReference>
<evidence type="ECO:0000313" key="2">
    <source>
        <dbReference type="EMBL" id="EHB68598.1"/>
    </source>
</evidence>
<dbReference type="Proteomes" id="UP000003891">
    <property type="component" value="Unassembled WGS sequence"/>
</dbReference>
<sequence length="139" mass="15983">MKTLSPVKKQIGAVFVIVHNMPRAVEWYREILGLPKDEEYTRNTDPDVKTIYSIPLGNTSLLLDSIHRDEIKPSENHLFFFDTDDIEATYAFMKSKKVDIVSPIEGANGPRFFAVNDSEGNRIMFCEEQQNERLNGFLK</sequence>
<protein>
    <submittedName>
        <fullName evidence="2">Glyoxalase/bleomycin resistance protein/dioxygenase</fullName>
    </submittedName>
</protein>
<gene>
    <name evidence="2" type="ORF">PaelaDRAFT_0724</name>
</gene>
<dbReference type="SUPFAM" id="SSF54593">
    <property type="entry name" value="Glyoxalase/Bleomycin resistance protein/Dihydroxybiphenyl dioxygenase"/>
    <property type="match status" value="1"/>
</dbReference>
<dbReference type="InterPro" id="IPR037523">
    <property type="entry name" value="VOC_core"/>
</dbReference>
<dbReference type="Gene3D" id="3.10.180.10">
    <property type="entry name" value="2,3-Dihydroxybiphenyl 1,2-Dioxygenase, domain 1"/>
    <property type="match status" value="1"/>
</dbReference>
<feature type="domain" description="VOC" evidence="1">
    <location>
        <begin position="10"/>
        <end position="128"/>
    </location>
</feature>
<evidence type="ECO:0000259" key="1">
    <source>
        <dbReference type="PROSITE" id="PS51819"/>
    </source>
</evidence>
<dbReference type="eggNOG" id="COG0346">
    <property type="taxonomic scope" value="Bacteria"/>
</dbReference>
<dbReference type="Pfam" id="PF00903">
    <property type="entry name" value="Glyoxalase"/>
    <property type="match status" value="1"/>
</dbReference>
<dbReference type="RefSeq" id="WP_007127900.1">
    <property type="nucleotide sequence ID" value="NZ_AGIP01000001.1"/>
</dbReference>
<dbReference type="PATRIC" id="fig|743719.3.peg.724"/>
<name>G4H9R3_9BACL</name>
<dbReference type="AlphaFoldDB" id="G4H9R3"/>
<keyword evidence="2" id="KW-0223">Dioxygenase</keyword>
<reference evidence="2 3" key="1">
    <citation type="submission" date="2011-09" db="EMBL/GenBank/DDBJ databases">
        <title>The draft genome of Paenibacillus lactis 154.</title>
        <authorList>
            <consortium name="US DOE Joint Genome Institute (JGI-PGF)"/>
            <person name="Lucas S."/>
            <person name="Han J."/>
            <person name="Lapidus A."/>
            <person name="Cheng J.-F."/>
            <person name="Goodwin L."/>
            <person name="Pitluck S."/>
            <person name="Peters L."/>
            <person name="Land M.L."/>
            <person name="Hauser L."/>
            <person name="Siebers A."/>
            <person name="Thelen M."/>
            <person name="Hugenholtz P."/>
            <person name="Allgaier M."/>
            <person name="Woyke T.J."/>
        </authorList>
    </citation>
    <scope>NUCLEOTIDE SEQUENCE [LARGE SCALE GENOMIC DNA]</scope>
    <source>
        <strain evidence="2 3">154</strain>
    </source>
</reference>
<dbReference type="GO" id="GO:0051213">
    <property type="term" value="F:dioxygenase activity"/>
    <property type="evidence" value="ECO:0007669"/>
    <property type="project" value="UniProtKB-KW"/>
</dbReference>
<dbReference type="OrthoDB" id="2354281at2"/>
<dbReference type="PANTHER" id="PTHR36437">
    <property type="entry name" value="GLYOXALASE/BLEOMYCIN RESISTANCE PROTEIN/DIOXYGENASE"/>
    <property type="match status" value="1"/>
</dbReference>
<dbReference type="PROSITE" id="PS51819">
    <property type="entry name" value="VOC"/>
    <property type="match status" value="1"/>
</dbReference>
<proteinExistence type="predicted"/>
<accession>G4H9R3</accession>
<organism evidence="2 3">
    <name type="scientific">Paenibacillus lactis 154</name>
    <dbReference type="NCBI Taxonomy" id="743719"/>
    <lineage>
        <taxon>Bacteria</taxon>
        <taxon>Bacillati</taxon>
        <taxon>Bacillota</taxon>
        <taxon>Bacilli</taxon>
        <taxon>Bacillales</taxon>
        <taxon>Paenibacillaceae</taxon>
        <taxon>Paenibacillus</taxon>
    </lineage>
</organism>
<dbReference type="PANTHER" id="PTHR36437:SF2">
    <property type="entry name" value="GLYOXALASE_BLEOMYCIN RESISTANCE PROTEIN_DIOXYGENASE"/>
    <property type="match status" value="1"/>
</dbReference>
<evidence type="ECO:0000313" key="3">
    <source>
        <dbReference type="Proteomes" id="UP000003891"/>
    </source>
</evidence>
<keyword evidence="2" id="KW-0560">Oxidoreductase</keyword>